<proteinExistence type="predicted"/>
<dbReference type="Proteomes" id="UP001186974">
    <property type="component" value="Unassembled WGS sequence"/>
</dbReference>
<feature type="non-terminal residue" evidence="1">
    <location>
        <position position="101"/>
    </location>
</feature>
<gene>
    <name evidence="1" type="ORF">LTS18_005514</name>
</gene>
<sequence length="101" mass="11388">MAYENRPYSDLKEKDQFHDSGVGSDSEDMPDDRIERTNLLAQDDVEAQSPPPSGSSHRRQPSQAAAATEYTVSAKTKMMYLGVYFFFNLALTIYNKFVLGK</sequence>
<organism evidence="1 2">
    <name type="scientific">Coniosporium uncinatum</name>
    <dbReference type="NCBI Taxonomy" id="93489"/>
    <lineage>
        <taxon>Eukaryota</taxon>
        <taxon>Fungi</taxon>
        <taxon>Dikarya</taxon>
        <taxon>Ascomycota</taxon>
        <taxon>Pezizomycotina</taxon>
        <taxon>Dothideomycetes</taxon>
        <taxon>Dothideomycetes incertae sedis</taxon>
        <taxon>Coniosporium</taxon>
    </lineage>
</organism>
<evidence type="ECO:0000313" key="1">
    <source>
        <dbReference type="EMBL" id="KAK3079189.1"/>
    </source>
</evidence>
<reference evidence="1" key="1">
    <citation type="submission" date="2024-09" db="EMBL/GenBank/DDBJ databases">
        <title>Black Yeasts Isolated from many extreme environments.</title>
        <authorList>
            <person name="Coleine C."/>
            <person name="Stajich J.E."/>
            <person name="Selbmann L."/>
        </authorList>
    </citation>
    <scope>NUCLEOTIDE SEQUENCE</scope>
    <source>
        <strain evidence="1">CCFEE 5737</strain>
    </source>
</reference>
<evidence type="ECO:0000313" key="2">
    <source>
        <dbReference type="Proteomes" id="UP001186974"/>
    </source>
</evidence>
<keyword evidence="2" id="KW-1185">Reference proteome</keyword>
<name>A0ACC3DRP0_9PEZI</name>
<comment type="caution">
    <text evidence="1">The sequence shown here is derived from an EMBL/GenBank/DDBJ whole genome shotgun (WGS) entry which is preliminary data.</text>
</comment>
<protein>
    <submittedName>
        <fullName evidence="1">Uncharacterized protein</fullName>
    </submittedName>
</protein>
<dbReference type="EMBL" id="JAWDJW010001311">
    <property type="protein sequence ID" value="KAK3079189.1"/>
    <property type="molecule type" value="Genomic_DNA"/>
</dbReference>
<accession>A0ACC3DRP0</accession>